<accession>A0AA87ZHJ6</accession>
<organism evidence="1 2">
    <name type="scientific">Ficus carica</name>
    <name type="common">Common fig</name>
    <dbReference type="NCBI Taxonomy" id="3494"/>
    <lineage>
        <taxon>Eukaryota</taxon>
        <taxon>Viridiplantae</taxon>
        <taxon>Streptophyta</taxon>
        <taxon>Embryophyta</taxon>
        <taxon>Tracheophyta</taxon>
        <taxon>Spermatophyta</taxon>
        <taxon>Magnoliopsida</taxon>
        <taxon>eudicotyledons</taxon>
        <taxon>Gunneridae</taxon>
        <taxon>Pentapetalae</taxon>
        <taxon>rosids</taxon>
        <taxon>fabids</taxon>
        <taxon>Rosales</taxon>
        <taxon>Moraceae</taxon>
        <taxon>Ficeae</taxon>
        <taxon>Ficus</taxon>
    </lineage>
</organism>
<evidence type="ECO:0000313" key="1">
    <source>
        <dbReference type="EMBL" id="GMN34762.1"/>
    </source>
</evidence>
<comment type="caution">
    <text evidence="1">The sequence shown here is derived from an EMBL/GenBank/DDBJ whole genome shotgun (WGS) entry which is preliminary data.</text>
</comment>
<proteinExistence type="predicted"/>
<evidence type="ECO:0000313" key="2">
    <source>
        <dbReference type="Proteomes" id="UP001187192"/>
    </source>
</evidence>
<sequence length="63" mass="7294">MRIVLVHAWNKEMEKKNPRRIAIIICVEAPLSDEEGEEKRARVRGEGESRYGLTKKKIDTDTV</sequence>
<protein>
    <submittedName>
        <fullName evidence="1">Uncharacterized protein</fullName>
    </submittedName>
</protein>
<dbReference type="Proteomes" id="UP001187192">
    <property type="component" value="Unassembled WGS sequence"/>
</dbReference>
<dbReference type="EMBL" id="BTGU01000005">
    <property type="protein sequence ID" value="GMN34762.1"/>
    <property type="molecule type" value="Genomic_DNA"/>
</dbReference>
<gene>
    <name evidence="1" type="ORF">TIFTF001_004885</name>
</gene>
<name>A0AA87ZHJ6_FICCA</name>
<reference evidence="1" key="1">
    <citation type="submission" date="2023-07" db="EMBL/GenBank/DDBJ databases">
        <title>draft genome sequence of fig (Ficus carica).</title>
        <authorList>
            <person name="Takahashi T."/>
            <person name="Nishimura K."/>
        </authorList>
    </citation>
    <scope>NUCLEOTIDE SEQUENCE</scope>
</reference>
<keyword evidence="2" id="KW-1185">Reference proteome</keyword>
<dbReference type="AlphaFoldDB" id="A0AA87ZHJ6"/>